<dbReference type="InterPro" id="IPR000160">
    <property type="entry name" value="GGDEF_dom"/>
</dbReference>
<keyword evidence="7" id="KW-1185">Reference proteome</keyword>
<dbReference type="InterPro" id="IPR029016">
    <property type="entry name" value="GAF-like_dom_sf"/>
</dbReference>
<dbReference type="RefSeq" id="WP_394837655.1">
    <property type="nucleotide sequence ID" value="NZ_CP089929.1"/>
</dbReference>
<dbReference type="Gene3D" id="3.30.450.40">
    <property type="match status" value="2"/>
</dbReference>
<reference evidence="6" key="1">
    <citation type="submission" date="2021-12" db="EMBL/GenBank/DDBJ databases">
        <title>Discovery of the Pendulisporaceae a myxobacterial family with distinct sporulation behavior and unique specialized metabolism.</title>
        <authorList>
            <person name="Garcia R."/>
            <person name="Popoff A."/>
            <person name="Bader C.D."/>
            <person name="Loehr J."/>
            <person name="Walesch S."/>
            <person name="Walt C."/>
            <person name="Boldt J."/>
            <person name="Bunk B."/>
            <person name="Haeckl F.J.F.P.J."/>
            <person name="Gunesch A.P."/>
            <person name="Birkelbach J."/>
            <person name="Nuebel U."/>
            <person name="Pietschmann T."/>
            <person name="Bach T."/>
            <person name="Mueller R."/>
        </authorList>
    </citation>
    <scope>NUCLEOTIDE SEQUENCE</scope>
    <source>
        <strain evidence="6">MSr11367</strain>
    </source>
</reference>
<dbReference type="NCBIfam" id="TIGR00254">
    <property type="entry name" value="GGDEF"/>
    <property type="match status" value="1"/>
</dbReference>
<gene>
    <name evidence="6" type="ORF">LVJ94_12170</name>
</gene>
<dbReference type="PANTHER" id="PTHR45138:SF9">
    <property type="entry name" value="DIGUANYLATE CYCLASE DGCM-RELATED"/>
    <property type="match status" value="1"/>
</dbReference>
<dbReference type="SMART" id="SM00267">
    <property type="entry name" value="GGDEF"/>
    <property type="match status" value="1"/>
</dbReference>
<evidence type="ECO:0000259" key="5">
    <source>
        <dbReference type="PROSITE" id="PS50887"/>
    </source>
</evidence>
<evidence type="ECO:0000256" key="4">
    <source>
        <dbReference type="SAM" id="Phobius"/>
    </source>
</evidence>
<keyword evidence="4" id="KW-1133">Transmembrane helix</keyword>
<name>A0ABZ2LAN8_9BACT</name>
<proteinExistence type="predicted"/>
<dbReference type="EC" id="2.7.7.65" evidence="1"/>
<evidence type="ECO:0000256" key="3">
    <source>
        <dbReference type="SAM" id="MobiDB-lite"/>
    </source>
</evidence>
<dbReference type="InterPro" id="IPR029787">
    <property type="entry name" value="Nucleotide_cyclase"/>
</dbReference>
<dbReference type="InterPro" id="IPR050469">
    <property type="entry name" value="Diguanylate_Cyclase"/>
</dbReference>
<dbReference type="SMART" id="SM00065">
    <property type="entry name" value="GAF"/>
    <property type="match status" value="2"/>
</dbReference>
<comment type="catalytic activity">
    <reaction evidence="2">
        <text>2 GTP = 3',3'-c-di-GMP + 2 diphosphate</text>
        <dbReference type="Rhea" id="RHEA:24898"/>
        <dbReference type="ChEBI" id="CHEBI:33019"/>
        <dbReference type="ChEBI" id="CHEBI:37565"/>
        <dbReference type="ChEBI" id="CHEBI:58805"/>
        <dbReference type="EC" id="2.7.7.65"/>
    </reaction>
</comment>
<dbReference type="PROSITE" id="PS50887">
    <property type="entry name" value="GGDEF"/>
    <property type="match status" value="1"/>
</dbReference>
<feature type="transmembrane region" description="Helical" evidence="4">
    <location>
        <begin position="42"/>
        <end position="61"/>
    </location>
</feature>
<protein>
    <recommendedName>
        <fullName evidence="1">diguanylate cyclase</fullName>
        <ecNumber evidence="1">2.7.7.65</ecNumber>
    </recommendedName>
</protein>
<sequence>MDPLVRGSLLVRRIIRRGHGLAFGCALGAYVIAGGATAPLGMATALAVTLFVVLLVPRLRARWSHDRTRSPRSPESVPDVPLLLDLELGVLLTIGLNASLLRFEGTLDGVFAPVIYVLVALVAALARPAAAILVLASVIGFEALVRHYLLLETNFDSLIPHAVFAITFAILNLAFLRVEVARTRAAARARVEAELRRLKDDARSYRLLGAGEANPDAEERLARSSVEEIHQSVHYALDLLRHTLGLHTAVLLWLNDAETHFKISELSTESDDIHDAPIAVGDGVLGAVAARRERVTLGGLKPSYKVPYYAGACPVSVLSAIPVLEGLDALRGVLVIDRRENRAFTAHEEDLAAQAARYCLRAIQNERVFVQLERAKVEQGKLYRAAQALGAATSEQDVLEAGVRAAREIASFDLAAVTIYDEATRIHEVCAAKSANGQIDDLVGMRFSHNTGLVSMVVQNRFPLPYKGQYDPTHQTVLTRRHPWPKLPSLLVLPLLQHEKPLGTLILGARRRNAFGESVRPTLEVLASHLAVSLSNARMVHKLEMMATTDGLTGLLNKRAMLEAATQKVAAAARFGRKLSVMVTDIDFFKKVNDTYGHDVGDVVIKGLADILQRQRRATDLVARFGGEEFVVLCEETNEEGAMLLAERIRQELGKTVFHSANGKLQVTCSIGIATFNPRPASASAAKMNGWDALFKAADEALYVSKRTGRNRCTAAGAPPPPAATARTEPSAGASRLPKTARAR</sequence>
<feature type="domain" description="GGDEF" evidence="5">
    <location>
        <begin position="577"/>
        <end position="718"/>
    </location>
</feature>
<dbReference type="Pfam" id="PF00990">
    <property type="entry name" value="GGDEF"/>
    <property type="match status" value="1"/>
</dbReference>
<evidence type="ECO:0000313" key="6">
    <source>
        <dbReference type="EMBL" id="WXB07984.1"/>
    </source>
</evidence>
<feature type="transmembrane region" description="Helical" evidence="4">
    <location>
        <begin position="115"/>
        <end position="145"/>
    </location>
</feature>
<evidence type="ECO:0000313" key="7">
    <source>
        <dbReference type="Proteomes" id="UP001374803"/>
    </source>
</evidence>
<dbReference type="CDD" id="cd01949">
    <property type="entry name" value="GGDEF"/>
    <property type="match status" value="1"/>
</dbReference>
<feature type="transmembrane region" description="Helical" evidence="4">
    <location>
        <begin position="20"/>
        <end position="36"/>
    </location>
</feature>
<evidence type="ECO:0000256" key="2">
    <source>
        <dbReference type="ARBA" id="ARBA00034247"/>
    </source>
</evidence>
<feature type="region of interest" description="Disordered" evidence="3">
    <location>
        <begin position="709"/>
        <end position="744"/>
    </location>
</feature>
<dbReference type="SUPFAM" id="SSF55781">
    <property type="entry name" value="GAF domain-like"/>
    <property type="match status" value="2"/>
</dbReference>
<keyword evidence="4" id="KW-0812">Transmembrane</keyword>
<accession>A0ABZ2LAN8</accession>
<feature type="transmembrane region" description="Helical" evidence="4">
    <location>
        <begin position="157"/>
        <end position="176"/>
    </location>
</feature>
<dbReference type="InterPro" id="IPR043128">
    <property type="entry name" value="Rev_trsase/Diguanyl_cyclase"/>
</dbReference>
<dbReference type="Pfam" id="PF01590">
    <property type="entry name" value="GAF"/>
    <property type="match status" value="1"/>
</dbReference>
<evidence type="ECO:0000256" key="1">
    <source>
        <dbReference type="ARBA" id="ARBA00012528"/>
    </source>
</evidence>
<dbReference type="SUPFAM" id="SSF55073">
    <property type="entry name" value="Nucleotide cyclase"/>
    <property type="match status" value="1"/>
</dbReference>
<dbReference type="InterPro" id="IPR003018">
    <property type="entry name" value="GAF"/>
</dbReference>
<dbReference type="PANTHER" id="PTHR45138">
    <property type="entry name" value="REGULATORY COMPONENTS OF SENSORY TRANSDUCTION SYSTEM"/>
    <property type="match status" value="1"/>
</dbReference>
<dbReference type="Pfam" id="PF13185">
    <property type="entry name" value="GAF_2"/>
    <property type="match status" value="1"/>
</dbReference>
<dbReference type="Gene3D" id="3.30.70.270">
    <property type="match status" value="1"/>
</dbReference>
<keyword evidence="4" id="KW-0472">Membrane</keyword>
<dbReference type="Proteomes" id="UP001374803">
    <property type="component" value="Chromosome"/>
</dbReference>
<organism evidence="6 7">
    <name type="scientific">Pendulispora rubella</name>
    <dbReference type="NCBI Taxonomy" id="2741070"/>
    <lineage>
        <taxon>Bacteria</taxon>
        <taxon>Pseudomonadati</taxon>
        <taxon>Myxococcota</taxon>
        <taxon>Myxococcia</taxon>
        <taxon>Myxococcales</taxon>
        <taxon>Sorangiineae</taxon>
        <taxon>Pendulisporaceae</taxon>
        <taxon>Pendulispora</taxon>
    </lineage>
</organism>
<dbReference type="EMBL" id="CP089983">
    <property type="protein sequence ID" value="WXB07984.1"/>
    <property type="molecule type" value="Genomic_DNA"/>
</dbReference>